<evidence type="ECO:0000313" key="1">
    <source>
        <dbReference type="EMBL" id="SCM79111.1"/>
    </source>
</evidence>
<protein>
    <submittedName>
        <fullName evidence="1">Uncharacterized protein</fullName>
    </submittedName>
</protein>
<dbReference type="AlphaFoldDB" id="A0A212LNK7"/>
<organism evidence="1">
    <name type="scientific">uncultured Sporomusa sp</name>
    <dbReference type="NCBI Taxonomy" id="307249"/>
    <lineage>
        <taxon>Bacteria</taxon>
        <taxon>Bacillati</taxon>
        <taxon>Bacillota</taxon>
        <taxon>Negativicutes</taxon>
        <taxon>Selenomonadales</taxon>
        <taxon>Sporomusaceae</taxon>
        <taxon>Sporomusa</taxon>
        <taxon>environmental samples</taxon>
    </lineage>
</organism>
<dbReference type="EMBL" id="FMJE01000002">
    <property type="protein sequence ID" value="SCM79111.1"/>
    <property type="molecule type" value="Genomic_DNA"/>
</dbReference>
<sequence length="42" mass="4974">MQICCERKIVLKKMALKVLLRKWKQGGFKVVFWDGEQEAYGD</sequence>
<accession>A0A212LNK7</accession>
<reference evidence="1" key="1">
    <citation type="submission" date="2016-08" db="EMBL/GenBank/DDBJ databases">
        <authorList>
            <person name="Seilhamer J.J."/>
        </authorList>
    </citation>
    <scope>NUCLEOTIDE SEQUENCE</scope>
    <source>
        <strain evidence="1">86</strain>
    </source>
</reference>
<proteinExistence type="predicted"/>
<name>A0A212LNK7_9FIRM</name>
<gene>
    <name evidence="1" type="ORF">KL86SPO_20404</name>
</gene>